<dbReference type="SUPFAM" id="SSF49899">
    <property type="entry name" value="Concanavalin A-like lectins/glucanases"/>
    <property type="match status" value="1"/>
</dbReference>
<dbReference type="InterPro" id="IPR013320">
    <property type="entry name" value="ConA-like_dom_sf"/>
</dbReference>
<dbReference type="Gene3D" id="2.60.120.920">
    <property type="match status" value="1"/>
</dbReference>
<dbReference type="AlphaFoldDB" id="A0A814ERN4"/>
<dbReference type="EMBL" id="CAJNOC010003216">
    <property type="protein sequence ID" value="CAF0973064.1"/>
    <property type="molecule type" value="Genomic_DNA"/>
</dbReference>
<dbReference type="InterPro" id="IPR003877">
    <property type="entry name" value="SPRY_dom"/>
</dbReference>
<evidence type="ECO:0000313" key="3">
    <source>
        <dbReference type="Proteomes" id="UP000663879"/>
    </source>
</evidence>
<dbReference type="InterPro" id="IPR001870">
    <property type="entry name" value="B30.2/SPRY"/>
</dbReference>
<gene>
    <name evidence="2" type="ORF">OXX778_LOCUS15020</name>
</gene>
<keyword evidence="3" id="KW-1185">Reference proteome</keyword>
<evidence type="ECO:0000313" key="2">
    <source>
        <dbReference type="EMBL" id="CAF0973064.1"/>
    </source>
</evidence>
<dbReference type="InterPro" id="IPR050672">
    <property type="entry name" value="FBXO45-Fsn/SPSB_families"/>
</dbReference>
<dbReference type="PANTHER" id="PTHR12245">
    <property type="entry name" value="SPRY DOMAIN CONTAINING SOCS BOX PROTEIN"/>
    <property type="match status" value="1"/>
</dbReference>
<proteinExistence type="predicted"/>
<accession>A0A814ERN4</accession>
<name>A0A814ERN4_9BILA</name>
<dbReference type="GO" id="GO:0019005">
    <property type="term" value="C:SCF ubiquitin ligase complex"/>
    <property type="evidence" value="ECO:0007669"/>
    <property type="project" value="TreeGrafter"/>
</dbReference>
<dbReference type="OrthoDB" id="5951542at2759"/>
<dbReference type="SMART" id="SM00449">
    <property type="entry name" value="SPRY"/>
    <property type="match status" value="1"/>
</dbReference>
<organism evidence="2 3">
    <name type="scientific">Brachionus calyciflorus</name>
    <dbReference type="NCBI Taxonomy" id="104777"/>
    <lineage>
        <taxon>Eukaryota</taxon>
        <taxon>Metazoa</taxon>
        <taxon>Spiralia</taxon>
        <taxon>Gnathifera</taxon>
        <taxon>Rotifera</taxon>
        <taxon>Eurotatoria</taxon>
        <taxon>Monogononta</taxon>
        <taxon>Pseudotrocha</taxon>
        <taxon>Ploima</taxon>
        <taxon>Brachionidae</taxon>
        <taxon>Brachionus</taxon>
    </lineage>
</organism>
<sequence>MKTNVLISTCKKIPLDWKWDEKINSKFISVNSDLKTVVFFEGFESKGTAGIKGNTPIESGSYYYEIKVKENLFGTAVMFGFGTEDITLNYNDYNYCNLIGLDSEGWGLSHKGTVWHDGKSRQFCDAFFEADTLIGILLHDKKIHYFINGQYKGIAFDNVKTNKKLYPVVSSTAADIELELVNSFRLEYSLKDLCLHKVQNLFKNEIDCLQIPKSLILCLKQM</sequence>
<dbReference type="Proteomes" id="UP000663879">
    <property type="component" value="Unassembled WGS sequence"/>
</dbReference>
<comment type="caution">
    <text evidence="2">The sequence shown here is derived from an EMBL/GenBank/DDBJ whole genome shotgun (WGS) entry which is preliminary data.</text>
</comment>
<reference evidence="2" key="1">
    <citation type="submission" date="2021-02" db="EMBL/GenBank/DDBJ databases">
        <authorList>
            <person name="Nowell W R."/>
        </authorList>
    </citation>
    <scope>NUCLEOTIDE SEQUENCE</scope>
    <source>
        <strain evidence="2">Ploen Becks lab</strain>
    </source>
</reference>
<dbReference type="GO" id="GO:0043161">
    <property type="term" value="P:proteasome-mediated ubiquitin-dependent protein catabolic process"/>
    <property type="evidence" value="ECO:0007669"/>
    <property type="project" value="TreeGrafter"/>
</dbReference>
<evidence type="ECO:0000259" key="1">
    <source>
        <dbReference type="PROSITE" id="PS50188"/>
    </source>
</evidence>
<protein>
    <recommendedName>
        <fullName evidence="1">B30.2/SPRY domain-containing protein</fullName>
    </recommendedName>
</protein>
<dbReference type="Pfam" id="PF00622">
    <property type="entry name" value="SPRY"/>
    <property type="match status" value="1"/>
</dbReference>
<feature type="domain" description="B30.2/SPRY" evidence="1">
    <location>
        <begin position="1"/>
        <end position="188"/>
    </location>
</feature>
<dbReference type="PROSITE" id="PS50188">
    <property type="entry name" value="B302_SPRY"/>
    <property type="match status" value="1"/>
</dbReference>
<dbReference type="PANTHER" id="PTHR12245:SF5">
    <property type="entry name" value="SPRY DOMAIN-CONTAINING SOCS BOX PROTEIN 3"/>
    <property type="match status" value="1"/>
</dbReference>
<dbReference type="InterPro" id="IPR043136">
    <property type="entry name" value="B30.2/SPRY_sf"/>
</dbReference>